<gene>
    <name evidence="3" type="ORF">MFIFM68171_05953</name>
</gene>
<keyword evidence="2 3" id="KW-0812">Transmembrane</keyword>
<comment type="caution">
    <text evidence="3">The sequence shown here is derived from an EMBL/GenBank/DDBJ whole genome shotgun (WGS) entry which is preliminary data.</text>
</comment>
<evidence type="ECO:0000313" key="3">
    <source>
        <dbReference type="EMBL" id="GAB1315743.1"/>
    </source>
</evidence>
<feature type="transmembrane region" description="Helical" evidence="2">
    <location>
        <begin position="47"/>
        <end position="71"/>
    </location>
</feature>
<keyword evidence="2" id="KW-1133">Transmembrane helix</keyword>
<evidence type="ECO:0000256" key="2">
    <source>
        <dbReference type="SAM" id="Phobius"/>
    </source>
</evidence>
<accession>A0ABQ0GDD1</accession>
<dbReference type="GeneID" id="98176696"/>
<evidence type="ECO:0000313" key="4">
    <source>
        <dbReference type="Proteomes" id="UP001628179"/>
    </source>
</evidence>
<protein>
    <submittedName>
        <fullName evidence="3">Transmembrane protein</fullName>
    </submittedName>
</protein>
<reference evidence="3 4" key="1">
    <citation type="submission" date="2024-09" db="EMBL/GenBank/DDBJ databases">
        <title>Itraconazole resistance in Madurella fahalii resulting from another homologue of gene encoding cytochrome P450 14-alpha sterol demethylase (CYP51).</title>
        <authorList>
            <person name="Yoshioka I."/>
            <person name="Fahal A.H."/>
            <person name="Kaneko S."/>
            <person name="Yaguchi T."/>
        </authorList>
    </citation>
    <scope>NUCLEOTIDE SEQUENCE [LARGE SCALE GENOMIC DNA]</scope>
    <source>
        <strain evidence="3 4">IFM 68171</strain>
    </source>
</reference>
<name>A0ABQ0GDD1_9PEZI</name>
<feature type="region of interest" description="Disordered" evidence="1">
    <location>
        <begin position="101"/>
        <end position="166"/>
    </location>
</feature>
<evidence type="ECO:0000256" key="1">
    <source>
        <dbReference type="SAM" id="MobiDB-lite"/>
    </source>
</evidence>
<proteinExistence type="predicted"/>
<dbReference type="RefSeq" id="XP_070917474.1">
    <property type="nucleotide sequence ID" value="XM_071061373.1"/>
</dbReference>
<dbReference type="Proteomes" id="UP001628179">
    <property type="component" value="Unassembled WGS sequence"/>
</dbReference>
<feature type="compositionally biased region" description="Basic and acidic residues" evidence="1">
    <location>
        <begin position="138"/>
        <end position="153"/>
    </location>
</feature>
<dbReference type="EMBL" id="BAAFSV010000003">
    <property type="protein sequence ID" value="GAB1315743.1"/>
    <property type="molecule type" value="Genomic_DNA"/>
</dbReference>
<feature type="compositionally biased region" description="Basic residues" evidence="1">
    <location>
        <begin position="154"/>
        <end position="166"/>
    </location>
</feature>
<sequence>MATATTSTSVYFPLATEDPYTGHPGPGAFDDGASGTATGGLVLSQGAIIAIIVVVIVVALFGIASSVLFFVAKKREWTVKETIRRSARKVVTVLTPRRSEFPRSVKESVGGRGGGSGGGGGGGAGRVRLDDVPPTPKIKPEHLDLEKGFDGGHKLGKKPRANFSRK</sequence>
<organism evidence="3 4">
    <name type="scientific">Madurella fahalii</name>
    <dbReference type="NCBI Taxonomy" id="1157608"/>
    <lineage>
        <taxon>Eukaryota</taxon>
        <taxon>Fungi</taxon>
        <taxon>Dikarya</taxon>
        <taxon>Ascomycota</taxon>
        <taxon>Pezizomycotina</taxon>
        <taxon>Sordariomycetes</taxon>
        <taxon>Sordariomycetidae</taxon>
        <taxon>Sordariales</taxon>
        <taxon>Sordariales incertae sedis</taxon>
        <taxon>Madurella</taxon>
    </lineage>
</organism>
<feature type="compositionally biased region" description="Gly residues" evidence="1">
    <location>
        <begin position="110"/>
        <end position="125"/>
    </location>
</feature>
<keyword evidence="4" id="KW-1185">Reference proteome</keyword>
<keyword evidence="2" id="KW-0472">Membrane</keyword>